<evidence type="ECO:0000256" key="4">
    <source>
        <dbReference type="HAMAP-Rule" id="MF_00142"/>
    </source>
</evidence>
<dbReference type="SMART" id="SM01219">
    <property type="entry name" value="Frataxin_Cyay"/>
    <property type="match status" value="1"/>
</dbReference>
<dbReference type="InterPro" id="IPR036524">
    <property type="entry name" value="Frataxin/CyaY_sf"/>
</dbReference>
<dbReference type="Pfam" id="PF01491">
    <property type="entry name" value="Frataxin_Cyay"/>
    <property type="match status" value="1"/>
</dbReference>
<reference evidence="5 6" key="1">
    <citation type="submission" date="2019-03" db="EMBL/GenBank/DDBJ databases">
        <title>Genomic Encyclopedia of Type Strains, Phase IV (KMG-IV): sequencing the most valuable type-strain genomes for metagenomic binning, comparative biology and taxonomic classification.</title>
        <authorList>
            <person name="Goeker M."/>
        </authorList>
    </citation>
    <scope>NUCLEOTIDE SEQUENCE [LARGE SCALE GENOMIC DNA]</scope>
    <source>
        <strain evidence="5 6">DSM 103792</strain>
    </source>
</reference>
<evidence type="ECO:0000256" key="2">
    <source>
        <dbReference type="ARBA" id="ARBA00022723"/>
    </source>
</evidence>
<dbReference type="InterPro" id="IPR020895">
    <property type="entry name" value="Frataxin_CS"/>
</dbReference>
<dbReference type="PANTHER" id="PTHR16821:SF2">
    <property type="entry name" value="FRATAXIN, MITOCHONDRIAL"/>
    <property type="match status" value="1"/>
</dbReference>
<dbReference type="OrthoDB" id="285675at2"/>
<dbReference type="GO" id="GO:0016226">
    <property type="term" value="P:iron-sulfur cluster assembly"/>
    <property type="evidence" value="ECO:0007669"/>
    <property type="project" value="UniProtKB-UniRule"/>
</dbReference>
<protein>
    <recommendedName>
        <fullName evidence="4">Iron-sulfur cluster assembly protein CyaY</fullName>
    </recommendedName>
</protein>
<dbReference type="GO" id="GO:0005829">
    <property type="term" value="C:cytosol"/>
    <property type="evidence" value="ECO:0007669"/>
    <property type="project" value="TreeGrafter"/>
</dbReference>
<dbReference type="EMBL" id="SNYM01000014">
    <property type="protein sequence ID" value="TDQ46223.1"/>
    <property type="molecule type" value="Genomic_DNA"/>
</dbReference>
<dbReference type="InterPro" id="IPR002908">
    <property type="entry name" value="Frataxin/CyaY"/>
</dbReference>
<organism evidence="5 6">
    <name type="scientific">Permianibacter aggregans</name>
    <dbReference type="NCBI Taxonomy" id="1510150"/>
    <lineage>
        <taxon>Bacteria</taxon>
        <taxon>Pseudomonadati</taxon>
        <taxon>Pseudomonadota</taxon>
        <taxon>Gammaproteobacteria</taxon>
        <taxon>Pseudomonadales</taxon>
        <taxon>Pseudomonadaceae</taxon>
        <taxon>Permianibacter</taxon>
    </lineage>
</organism>
<evidence type="ECO:0000256" key="3">
    <source>
        <dbReference type="ARBA" id="ARBA00023004"/>
    </source>
</evidence>
<dbReference type="SUPFAM" id="SSF55387">
    <property type="entry name" value="Frataxin/Nqo15-like"/>
    <property type="match status" value="1"/>
</dbReference>
<dbReference type="RefSeq" id="WP_133591879.1">
    <property type="nucleotide sequence ID" value="NZ_CP037953.1"/>
</dbReference>
<proteinExistence type="inferred from homology"/>
<gene>
    <name evidence="4" type="primary">cyaY</name>
    <name evidence="5" type="ORF">EV696_1148</name>
</gene>
<evidence type="ECO:0000313" key="6">
    <source>
        <dbReference type="Proteomes" id="UP000295375"/>
    </source>
</evidence>
<comment type="similarity">
    <text evidence="1 4">Belongs to the frataxin family.</text>
</comment>
<keyword evidence="3 4" id="KW-0408">Iron</keyword>
<dbReference type="PANTHER" id="PTHR16821">
    <property type="entry name" value="FRATAXIN"/>
    <property type="match status" value="1"/>
</dbReference>
<sequence>MNESEFNRLVDRTMAAIEDAIDDSGADIDFDQQGGVLTLSFENGSKLIFSRQPPLKQLWLAAPAGGFHFDWADGEWQLPDGRALNTLVNQFASDLAGEALHLEF</sequence>
<dbReference type="PROSITE" id="PS50810">
    <property type="entry name" value="FRATAXIN_2"/>
    <property type="match status" value="1"/>
</dbReference>
<evidence type="ECO:0000256" key="1">
    <source>
        <dbReference type="ARBA" id="ARBA00008183"/>
    </source>
</evidence>
<dbReference type="GO" id="GO:0008199">
    <property type="term" value="F:ferric iron binding"/>
    <property type="evidence" value="ECO:0007669"/>
    <property type="project" value="InterPro"/>
</dbReference>
<dbReference type="HAMAP" id="MF_00142">
    <property type="entry name" value="CyaY"/>
    <property type="match status" value="1"/>
</dbReference>
<dbReference type="PROSITE" id="PS01344">
    <property type="entry name" value="FRATAXIN_1"/>
    <property type="match status" value="1"/>
</dbReference>
<dbReference type="Proteomes" id="UP000295375">
    <property type="component" value="Unassembled WGS sequence"/>
</dbReference>
<comment type="function">
    <text evidence="4">Involved in iron-sulfur (Fe-S) cluster assembly. May act as a regulator of Fe-S biogenesis.</text>
</comment>
<accession>A0A4R6ULH8</accession>
<keyword evidence="6" id="KW-1185">Reference proteome</keyword>
<dbReference type="AlphaFoldDB" id="A0A4R6ULH8"/>
<dbReference type="InterPro" id="IPR047584">
    <property type="entry name" value="CyaY"/>
</dbReference>
<dbReference type="NCBIfam" id="TIGR03421">
    <property type="entry name" value="FeS_CyaY"/>
    <property type="match status" value="1"/>
</dbReference>
<dbReference type="GO" id="GO:0008198">
    <property type="term" value="F:ferrous iron binding"/>
    <property type="evidence" value="ECO:0007669"/>
    <property type="project" value="TreeGrafter"/>
</dbReference>
<dbReference type="Gene3D" id="3.30.920.10">
    <property type="entry name" value="Frataxin/CyaY"/>
    <property type="match status" value="1"/>
</dbReference>
<evidence type="ECO:0000313" key="5">
    <source>
        <dbReference type="EMBL" id="TDQ46223.1"/>
    </source>
</evidence>
<comment type="caution">
    <text evidence="5">The sequence shown here is derived from an EMBL/GenBank/DDBJ whole genome shotgun (WGS) entry which is preliminary data.</text>
</comment>
<name>A0A4R6ULH8_9GAMM</name>
<keyword evidence="2 4" id="KW-0479">Metal-binding</keyword>